<keyword evidence="2" id="KW-1185">Reference proteome</keyword>
<sequence length="75" mass="8567">MTTALEEINFESVFSREKNNLIVFEEIANAVERSLNVLDKTINILSNIVEKILDANRDLIFIIKIFVKSRTAINA</sequence>
<dbReference type="EMBL" id="LSSL01002678">
    <property type="protein sequence ID" value="OLY81201.1"/>
    <property type="molecule type" value="Genomic_DNA"/>
</dbReference>
<dbReference type="AlphaFoldDB" id="A0A1R0GWC6"/>
<dbReference type="Proteomes" id="UP000187455">
    <property type="component" value="Unassembled WGS sequence"/>
</dbReference>
<comment type="caution">
    <text evidence="1">The sequence shown here is derived from an EMBL/GenBank/DDBJ whole genome shotgun (WGS) entry which is preliminary data.</text>
</comment>
<accession>A0A1R0GWC6</accession>
<organism evidence="1 2">
    <name type="scientific">Smittium mucronatum</name>
    <dbReference type="NCBI Taxonomy" id="133383"/>
    <lineage>
        <taxon>Eukaryota</taxon>
        <taxon>Fungi</taxon>
        <taxon>Fungi incertae sedis</taxon>
        <taxon>Zoopagomycota</taxon>
        <taxon>Kickxellomycotina</taxon>
        <taxon>Harpellomycetes</taxon>
        <taxon>Harpellales</taxon>
        <taxon>Legeriomycetaceae</taxon>
        <taxon>Smittium</taxon>
    </lineage>
</organism>
<proteinExistence type="predicted"/>
<evidence type="ECO:0000313" key="1">
    <source>
        <dbReference type="EMBL" id="OLY81201.1"/>
    </source>
</evidence>
<gene>
    <name evidence="1" type="ORF">AYI68_g4695</name>
</gene>
<name>A0A1R0GWC6_9FUNG</name>
<protein>
    <submittedName>
        <fullName evidence="1">Uncharacterized protein</fullName>
    </submittedName>
</protein>
<reference evidence="1 2" key="1">
    <citation type="journal article" date="2016" name="Mol. Biol. Evol.">
        <title>Genome-Wide Survey of Gut Fungi (Harpellales) Reveals the First Horizontally Transferred Ubiquitin Gene from a Mosquito Host.</title>
        <authorList>
            <person name="Wang Y."/>
            <person name="White M.M."/>
            <person name="Kvist S."/>
            <person name="Moncalvo J.M."/>
        </authorList>
    </citation>
    <scope>NUCLEOTIDE SEQUENCE [LARGE SCALE GENOMIC DNA]</scope>
    <source>
        <strain evidence="1 2">ALG-7-W6</strain>
    </source>
</reference>
<evidence type="ECO:0000313" key="2">
    <source>
        <dbReference type="Proteomes" id="UP000187455"/>
    </source>
</evidence>